<proteinExistence type="predicted"/>
<dbReference type="EMBL" id="UGTS01000006">
    <property type="protein sequence ID" value="SUC39710.1"/>
    <property type="molecule type" value="Genomic_DNA"/>
</dbReference>
<gene>
    <name evidence="1" type="ORF">NCTC11938_03971</name>
</gene>
<evidence type="ECO:0000313" key="1">
    <source>
        <dbReference type="EMBL" id="SUC39710.1"/>
    </source>
</evidence>
<dbReference type="Pfam" id="PF05708">
    <property type="entry name" value="Peptidase_C92"/>
    <property type="match status" value="1"/>
</dbReference>
<dbReference type="InterPro" id="IPR038765">
    <property type="entry name" value="Papain-like_cys_pep_sf"/>
</dbReference>
<accession>A0A379GFH1</accession>
<dbReference type="RefSeq" id="WP_004243918.1">
    <property type="nucleotide sequence ID" value="NZ_JAHRDP010000001.1"/>
</dbReference>
<organism evidence="1 2">
    <name type="scientific">Proteus mirabilis</name>
    <dbReference type="NCBI Taxonomy" id="584"/>
    <lineage>
        <taxon>Bacteria</taxon>
        <taxon>Pseudomonadati</taxon>
        <taxon>Pseudomonadota</taxon>
        <taxon>Gammaproteobacteria</taxon>
        <taxon>Enterobacterales</taxon>
        <taxon>Morganellaceae</taxon>
        <taxon>Proteus</taxon>
    </lineage>
</organism>
<name>A0A379GFH1_PROMI</name>
<reference evidence="1 2" key="1">
    <citation type="submission" date="2018-06" db="EMBL/GenBank/DDBJ databases">
        <authorList>
            <consortium name="Pathogen Informatics"/>
            <person name="Doyle S."/>
        </authorList>
    </citation>
    <scope>NUCLEOTIDE SEQUENCE [LARGE SCALE GENOMIC DNA]</scope>
    <source>
        <strain evidence="1 2">NCTC11938</strain>
    </source>
</reference>
<dbReference type="InterPro" id="IPR024453">
    <property type="entry name" value="Peptidase_C92"/>
</dbReference>
<dbReference type="SUPFAM" id="SSF54001">
    <property type="entry name" value="Cysteine proteinases"/>
    <property type="match status" value="1"/>
</dbReference>
<dbReference type="AlphaFoldDB" id="A0A379GFH1"/>
<dbReference type="Proteomes" id="UP000254191">
    <property type="component" value="Unassembled WGS sequence"/>
</dbReference>
<protein>
    <submittedName>
        <fullName evidence="1">Orthopoxvirus protein of uncharacterized function (DUF830)</fullName>
    </submittedName>
</protein>
<dbReference type="Gene3D" id="3.90.1720.10">
    <property type="entry name" value="endopeptidase domain like (from Nostoc punctiforme)"/>
    <property type="match status" value="1"/>
</dbReference>
<sequence>MIMVGDVLLVNGNSKLSSGLIAAQKTIYLQSRSSHVGLFIGEGILIHATGDNGIHLSFLPDEIKKVCEGWQVIRLKYLTDEQRGNIQKSALYYVRQSYNKKIMMHNSSETAFCSELVAKIYNRAEIPLFSGKSSSKIAPAHFDEAIDRGEQWEDVTHEYHELLADIEKNEFMYRQCFDSINKGLMKRAFTSRARSTLFDILKKIAEDSDDTDFKKVIEKIQLELTEQRILSFWDEKDGLPLDDK</sequence>
<evidence type="ECO:0000313" key="2">
    <source>
        <dbReference type="Proteomes" id="UP000254191"/>
    </source>
</evidence>